<dbReference type="PANTHER" id="PTHR18964">
    <property type="entry name" value="ROK (REPRESSOR, ORF, KINASE) FAMILY"/>
    <property type="match status" value="1"/>
</dbReference>
<dbReference type="PANTHER" id="PTHR18964:SF149">
    <property type="entry name" value="BIFUNCTIONAL UDP-N-ACETYLGLUCOSAMINE 2-EPIMERASE_N-ACETYLMANNOSAMINE KINASE"/>
    <property type="match status" value="1"/>
</dbReference>
<protein>
    <submittedName>
        <fullName evidence="2">N-acetylglucosamine repressor</fullName>
    </submittedName>
</protein>
<proteinExistence type="inferred from homology"/>
<dbReference type="Gene3D" id="1.10.10.10">
    <property type="entry name" value="Winged helix-like DNA-binding domain superfamily/Winged helix DNA-binding domain"/>
    <property type="match status" value="1"/>
</dbReference>
<dbReference type="EMBL" id="FWFW01000001">
    <property type="protein sequence ID" value="SLN15032.1"/>
    <property type="molecule type" value="Genomic_DNA"/>
</dbReference>
<name>A0A1Y5RE12_9RHOB</name>
<dbReference type="InterPro" id="IPR000600">
    <property type="entry name" value="ROK"/>
</dbReference>
<dbReference type="InterPro" id="IPR036390">
    <property type="entry name" value="WH_DNA-bd_sf"/>
</dbReference>
<dbReference type="SUPFAM" id="SSF46785">
    <property type="entry name" value="Winged helix' DNA-binding domain"/>
    <property type="match status" value="1"/>
</dbReference>
<evidence type="ECO:0000256" key="1">
    <source>
        <dbReference type="ARBA" id="ARBA00006479"/>
    </source>
</evidence>
<evidence type="ECO:0000313" key="2">
    <source>
        <dbReference type="EMBL" id="SLN15032.1"/>
    </source>
</evidence>
<dbReference type="InterPro" id="IPR036388">
    <property type="entry name" value="WH-like_DNA-bd_sf"/>
</dbReference>
<accession>A0A1Y5RE12</accession>
<comment type="similarity">
    <text evidence="1">Belongs to the ROK (NagC/XylR) family.</text>
</comment>
<organism evidence="2 3">
    <name type="scientific">Pacificibacter marinus</name>
    <dbReference type="NCBI Taxonomy" id="658057"/>
    <lineage>
        <taxon>Bacteria</taxon>
        <taxon>Pseudomonadati</taxon>
        <taxon>Pseudomonadota</taxon>
        <taxon>Alphaproteobacteria</taxon>
        <taxon>Rhodobacterales</taxon>
        <taxon>Roseobacteraceae</taxon>
        <taxon>Pacificibacter</taxon>
    </lineage>
</organism>
<dbReference type="SUPFAM" id="SSF53067">
    <property type="entry name" value="Actin-like ATPase domain"/>
    <property type="match status" value="1"/>
</dbReference>
<dbReference type="CDD" id="cd24073">
    <property type="entry name" value="ASKHA_ATPase_ROK_CYANR"/>
    <property type="match status" value="1"/>
</dbReference>
<dbReference type="AlphaFoldDB" id="A0A1Y5RE12"/>
<keyword evidence="3" id="KW-1185">Reference proteome</keyword>
<dbReference type="Proteomes" id="UP000193307">
    <property type="component" value="Unassembled WGS sequence"/>
</dbReference>
<dbReference type="STRING" id="658057.SAMN04488032_101367"/>
<dbReference type="InterPro" id="IPR043129">
    <property type="entry name" value="ATPase_NBD"/>
</dbReference>
<dbReference type="Pfam" id="PF00480">
    <property type="entry name" value="ROK"/>
    <property type="match status" value="1"/>
</dbReference>
<reference evidence="2 3" key="1">
    <citation type="submission" date="2017-03" db="EMBL/GenBank/DDBJ databases">
        <authorList>
            <person name="Afonso C.L."/>
            <person name="Miller P.J."/>
            <person name="Scott M.A."/>
            <person name="Spackman E."/>
            <person name="Goraichik I."/>
            <person name="Dimitrov K.M."/>
            <person name="Suarez D.L."/>
            <person name="Swayne D.E."/>
        </authorList>
    </citation>
    <scope>NUCLEOTIDE SEQUENCE [LARGE SCALE GENOMIC DNA]</scope>
    <source>
        <strain evidence="2 3">CECT 7971</strain>
    </source>
</reference>
<gene>
    <name evidence="2" type="primary">nagC_1</name>
    <name evidence="2" type="ORF">PAM7971_00280</name>
</gene>
<dbReference type="Gene3D" id="3.30.420.40">
    <property type="match status" value="2"/>
</dbReference>
<sequence>MLKYNKDNLISNGCGPLLHRDSPNSTPLRQKIFQHVRAVGCTARADITRSLQISAGSATTQTADLIAAGLLRETDEPAREHGQGELGRGRPRVALEIVPEAAYVIGIKLSYTQHSAVLCDFAGNLIATTACPTSVMRRSPTQMLDEIADLIENVTQKAGMQADDIKAVGVGLPGLIDQNSGTIRWSSLLEGAHVDLHPEFAKRFNALLFLDNDTNMLTLYELWFGSGRDKTDFAVVTVETGVGMGLVVNNRLYRGTHGMGLELGHTKVHLDGALCRCGQRGCLEAYLGDYALTREAQTALNVNHLDARRPKELLDLLFEQAQAGNTAAQTIFRRAGRYLSVGLSNVIQLFDPPLIILSGERVQCHYLYADEVLADMQKLTLSNDRQPCEIQIHPWDDLVWARGATAAGLSALTDTMVGGLEVQTP</sequence>
<evidence type="ECO:0000313" key="3">
    <source>
        <dbReference type="Proteomes" id="UP000193307"/>
    </source>
</evidence>